<keyword evidence="3" id="KW-1185">Reference proteome</keyword>
<dbReference type="OrthoDB" id="2373347at2"/>
<dbReference type="GO" id="GO:0016787">
    <property type="term" value="F:hydrolase activity"/>
    <property type="evidence" value="ECO:0007669"/>
    <property type="project" value="UniProtKB-KW"/>
</dbReference>
<dbReference type="SMART" id="SM00849">
    <property type="entry name" value="Lactamase_B"/>
    <property type="match status" value="1"/>
</dbReference>
<dbReference type="RefSeq" id="WP_110500494.1">
    <property type="nucleotide sequence ID" value="NZ_QJVD01000007.1"/>
</dbReference>
<evidence type="ECO:0000259" key="1">
    <source>
        <dbReference type="SMART" id="SM00849"/>
    </source>
</evidence>
<dbReference type="InterPro" id="IPR036866">
    <property type="entry name" value="RibonucZ/Hydroxyglut_hydro"/>
</dbReference>
<dbReference type="Gene3D" id="3.60.15.10">
    <property type="entry name" value="Ribonuclease Z/Hydroxyacylglutathione hydrolase-like"/>
    <property type="match status" value="1"/>
</dbReference>
<gene>
    <name evidence="2" type="ORF">CVV68_08070</name>
</gene>
<dbReference type="Proteomes" id="UP000247832">
    <property type="component" value="Unassembled WGS sequence"/>
</dbReference>
<evidence type="ECO:0000313" key="3">
    <source>
        <dbReference type="Proteomes" id="UP000247832"/>
    </source>
</evidence>
<dbReference type="PANTHER" id="PTHR36839">
    <property type="entry name" value="METALLO-BETA-LACTAMASE FAMILY PROTEIN (AFU_ORTHOLOGUE AFUA_5G12770)"/>
    <property type="match status" value="1"/>
</dbReference>
<feature type="domain" description="Metallo-beta-lactamase" evidence="1">
    <location>
        <begin position="74"/>
        <end position="228"/>
    </location>
</feature>
<dbReference type="SUPFAM" id="SSF56281">
    <property type="entry name" value="Metallo-hydrolase/oxidoreductase"/>
    <property type="match status" value="1"/>
</dbReference>
<accession>A0A2V5L948</accession>
<name>A0A2V5L948_9MICC</name>
<comment type="caution">
    <text evidence="2">The sequence shown here is derived from an EMBL/GenBank/DDBJ whole genome shotgun (WGS) entry which is preliminary data.</text>
</comment>
<protein>
    <submittedName>
        <fullName evidence="2">Hydrolase</fullName>
    </submittedName>
</protein>
<organism evidence="2 3">
    <name type="scientific">Arthrobacter livingstonensis</name>
    <dbReference type="NCBI Taxonomy" id="670078"/>
    <lineage>
        <taxon>Bacteria</taxon>
        <taxon>Bacillati</taxon>
        <taxon>Actinomycetota</taxon>
        <taxon>Actinomycetes</taxon>
        <taxon>Micrococcales</taxon>
        <taxon>Micrococcaceae</taxon>
        <taxon>Arthrobacter</taxon>
    </lineage>
</organism>
<dbReference type="AlphaFoldDB" id="A0A2V5L948"/>
<evidence type="ECO:0000313" key="2">
    <source>
        <dbReference type="EMBL" id="PYI67818.1"/>
    </source>
</evidence>
<dbReference type="PANTHER" id="PTHR36839:SF1">
    <property type="entry name" value="METALLO-BETA-LACTAMASE FAMILY PROTEIN (AFU_ORTHOLOGUE AFUA_5G12770)"/>
    <property type="match status" value="1"/>
</dbReference>
<sequence length="271" mass="29211">MPIWTCATCAIEHSDTAAPPDICAVCADERQWVPADGQRWTTREELSAEGYKITVTELEPKLHAVEAVPELGIGQRALLVQTARGNLLWEPPGFIDDAGIAAVRALGGVAAVAASHPHLTGSSIQWSHAFGNAPVYVAAADKQWIRRPDPSIRLWEDEVELLPGLSLLQCGGHFAGSSLLLWPAGAAGRGALLTGDTIAIGGDGKSVNAMRSYVNNIPLPKKAIQHILDTAMPLAFDRMYGAFRTIDSGARPITERSLRRYMDWIDGMPED</sequence>
<dbReference type="InterPro" id="IPR001279">
    <property type="entry name" value="Metallo-B-lactamas"/>
</dbReference>
<dbReference type="EMBL" id="QJVD01000007">
    <property type="protein sequence ID" value="PYI67818.1"/>
    <property type="molecule type" value="Genomic_DNA"/>
</dbReference>
<keyword evidence="2" id="KW-0378">Hydrolase</keyword>
<reference evidence="2 3" key="1">
    <citation type="submission" date="2018-05" db="EMBL/GenBank/DDBJ databases">
        <title>Genetic diversity of glacier-inhabiting Cryobacterium bacteria in China and description of Cryobacterium mengkeensis sp. nov. and Arthrobacter glacialis sp. nov.</title>
        <authorList>
            <person name="Liu Q."/>
            <person name="Xin Y.-H."/>
        </authorList>
    </citation>
    <scope>NUCLEOTIDE SEQUENCE [LARGE SCALE GENOMIC DNA]</scope>
    <source>
        <strain evidence="2 3">LI2</strain>
    </source>
</reference>
<proteinExistence type="predicted"/>